<name>A0A916ZAX5_9SPHN</name>
<reference evidence="1" key="2">
    <citation type="submission" date="2020-09" db="EMBL/GenBank/DDBJ databases">
        <authorList>
            <person name="Sun Q."/>
            <person name="Zhou Y."/>
        </authorList>
    </citation>
    <scope>NUCLEOTIDE SEQUENCE</scope>
    <source>
        <strain evidence="1">CGMCC 1.15360</strain>
    </source>
</reference>
<dbReference type="EMBL" id="BMIP01000016">
    <property type="protein sequence ID" value="GGD84441.1"/>
    <property type="molecule type" value="Genomic_DNA"/>
</dbReference>
<dbReference type="Proteomes" id="UP000612349">
    <property type="component" value="Unassembled WGS sequence"/>
</dbReference>
<gene>
    <name evidence="1" type="ORF">GCM10010990_38190</name>
</gene>
<dbReference type="OrthoDB" id="7506678at2"/>
<dbReference type="GO" id="GO:0006355">
    <property type="term" value="P:regulation of DNA-templated transcription"/>
    <property type="evidence" value="ECO:0007669"/>
    <property type="project" value="InterPro"/>
</dbReference>
<keyword evidence="2" id="KW-1185">Reference proteome</keyword>
<reference evidence="1" key="1">
    <citation type="journal article" date="2014" name="Int. J. Syst. Evol. Microbiol.">
        <title>Complete genome sequence of Corynebacterium casei LMG S-19264T (=DSM 44701T), isolated from a smear-ripened cheese.</title>
        <authorList>
            <consortium name="US DOE Joint Genome Institute (JGI-PGF)"/>
            <person name="Walter F."/>
            <person name="Albersmeier A."/>
            <person name="Kalinowski J."/>
            <person name="Ruckert C."/>
        </authorList>
    </citation>
    <scope>NUCLEOTIDE SEQUENCE</scope>
    <source>
        <strain evidence="1">CGMCC 1.15360</strain>
    </source>
</reference>
<evidence type="ECO:0000313" key="1">
    <source>
        <dbReference type="EMBL" id="GGD84441.1"/>
    </source>
</evidence>
<accession>A0A916ZAX5</accession>
<sequence length="113" mass="12716">MTRPVPIQVYVSPELADRVRKVAERHDMTVSAWLRALLSRACDEQELALQHNTSITRILRMMVFARVGIDGLLAGHADPTLRDRIYKVYRRQCAAIGLPSTATEGGRDEAQSR</sequence>
<protein>
    <recommendedName>
        <fullName evidence="3">Ribbon-helix-helix protein CopG domain-containing protein</fullName>
    </recommendedName>
</protein>
<evidence type="ECO:0008006" key="3">
    <source>
        <dbReference type="Google" id="ProtNLM"/>
    </source>
</evidence>
<dbReference type="RefSeq" id="WP_066768324.1">
    <property type="nucleotide sequence ID" value="NZ_BMIP01000016.1"/>
</dbReference>
<dbReference type="SUPFAM" id="SSF47598">
    <property type="entry name" value="Ribbon-helix-helix"/>
    <property type="match status" value="1"/>
</dbReference>
<dbReference type="AlphaFoldDB" id="A0A916ZAX5"/>
<dbReference type="InterPro" id="IPR010985">
    <property type="entry name" value="Ribbon_hlx_hlx"/>
</dbReference>
<organism evidence="1 2">
    <name type="scientific">Croceicoccus mobilis</name>
    <dbReference type="NCBI Taxonomy" id="1703339"/>
    <lineage>
        <taxon>Bacteria</taxon>
        <taxon>Pseudomonadati</taxon>
        <taxon>Pseudomonadota</taxon>
        <taxon>Alphaproteobacteria</taxon>
        <taxon>Sphingomonadales</taxon>
        <taxon>Erythrobacteraceae</taxon>
        <taxon>Croceicoccus</taxon>
    </lineage>
</organism>
<proteinExistence type="predicted"/>
<evidence type="ECO:0000313" key="2">
    <source>
        <dbReference type="Proteomes" id="UP000612349"/>
    </source>
</evidence>
<comment type="caution">
    <text evidence="1">The sequence shown here is derived from an EMBL/GenBank/DDBJ whole genome shotgun (WGS) entry which is preliminary data.</text>
</comment>